<keyword evidence="4" id="KW-0963">Cytoplasm</keyword>
<dbReference type="GO" id="GO:0006614">
    <property type="term" value="P:SRP-dependent cotranslational protein targeting to membrane"/>
    <property type="evidence" value="ECO:0007669"/>
    <property type="project" value="InterPro"/>
</dbReference>
<reference evidence="10 11" key="1">
    <citation type="journal article" date="2014" name="Agronomy (Basel)">
        <title>A Draft Genome Sequence for Ensete ventricosum, the Drought-Tolerant Tree Against Hunger.</title>
        <authorList>
            <person name="Harrison J."/>
            <person name="Moore K.A."/>
            <person name="Paszkiewicz K."/>
            <person name="Jones T."/>
            <person name="Grant M."/>
            <person name="Ambacheew D."/>
            <person name="Muzemil S."/>
            <person name="Studholme D.J."/>
        </authorList>
    </citation>
    <scope>NUCLEOTIDE SEQUENCE [LARGE SCALE GENOMIC DNA]</scope>
</reference>
<accession>A0A427B4W3</accession>
<evidence type="ECO:0000256" key="6">
    <source>
        <dbReference type="ARBA" id="ARBA00023135"/>
    </source>
</evidence>
<keyword evidence="6" id="KW-0733">Signal recognition particle</keyword>
<gene>
    <name evidence="10" type="ORF">B296_00016788</name>
</gene>
<name>A0A427B4W3_ENSVE</name>
<evidence type="ECO:0000256" key="9">
    <source>
        <dbReference type="ARBA" id="ARBA00029498"/>
    </source>
</evidence>
<dbReference type="PANTHER" id="PTHR12860">
    <property type="entry name" value="SIGNAL RECOGNITION PARTICLE 68 KDA PROTEIN"/>
    <property type="match status" value="1"/>
</dbReference>
<protein>
    <recommendedName>
        <fullName evidence="9">Signal recognition particle subunit SRP68</fullName>
    </recommendedName>
</protein>
<sequence>MAKKDEATVMEVDGDKSAAAEQIIPKFSINGLHSFGHWGACFVISVLQLVKSAQMQHGLRHRDYTRYRCKKLWCFRRYCTARLRRLYKSLKFTHGRGKYSRKTITESTITDVRFALLVSEASYAIPVEEYISVINEESMEQYDLALASARVNVIDLCPRKVLCLHSMFHLLCRLPSCGLGTSRSSIQGIPSLDLD</sequence>
<keyword evidence="5" id="KW-0694">RNA-binding</keyword>
<dbReference type="Gene3D" id="1.10.3450.40">
    <property type="entry name" value="Signal recognition particle, SRP68 subunit, RNA-binding domain"/>
    <property type="match status" value="1"/>
</dbReference>
<dbReference type="GO" id="GO:0005730">
    <property type="term" value="C:nucleolus"/>
    <property type="evidence" value="ECO:0007669"/>
    <property type="project" value="UniProtKB-SubCell"/>
</dbReference>
<dbReference type="GO" id="GO:0008312">
    <property type="term" value="F:7S RNA binding"/>
    <property type="evidence" value="ECO:0007669"/>
    <property type="project" value="InterPro"/>
</dbReference>
<evidence type="ECO:0000256" key="5">
    <source>
        <dbReference type="ARBA" id="ARBA00022884"/>
    </source>
</evidence>
<keyword evidence="8" id="KW-0687">Ribonucleoprotein</keyword>
<evidence type="ECO:0000313" key="11">
    <source>
        <dbReference type="Proteomes" id="UP000287651"/>
    </source>
</evidence>
<dbReference type="InterPro" id="IPR038253">
    <property type="entry name" value="SRP68_N_sf"/>
</dbReference>
<evidence type="ECO:0000313" key="10">
    <source>
        <dbReference type="EMBL" id="RRT83513.1"/>
    </source>
</evidence>
<dbReference type="GO" id="GO:0005786">
    <property type="term" value="C:signal recognition particle, endoplasmic reticulum targeting"/>
    <property type="evidence" value="ECO:0007669"/>
    <property type="project" value="UniProtKB-KW"/>
</dbReference>
<evidence type="ECO:0000256" key="2">
    <source>
        <dbReference type="ARBA" id="ARBA00004604"/>
    </source>
</evidence>
<comment type="subcellular location">
    <subcellularLocation>
        <location evidence="1">Cytoplasm</location>
    </subcellularLocation>
    <subcellularLocation>
        <location evidence="2">Nucleus</location>
        <location evidence="2">Nucleolus</location>
    </subcellularLocation>
</comment>
<dbReference type="Proteomes" id="UP000287651">
    <property type="component" value="Unassembled WGS sequence"/>
</dbReference>
<comment type="similarity">
    <text evidence="3">Belongs to the SRP68 family.</text>
</comment>
<proteinExistence type="inferred from homology"/>
<keyword evidence="7" id="KW-0539">Nucleus</keyword>
<dbReference type="GO" id="GO:0030942">
    <property type="term" value="F:endoplasmic reticulum signal peptide binding"/>
    <property type="evidence" value="ECO:0007669"/>
    <property type="project" value="InterPro"/>
</dbReference>
<dbReference type="AlphaFoldDB" id="A0A427B4W3"/>
<evidence type="ECO:0000256" key="1">
    <source>
        <dbReference type="ARBA" id="ARBA00004496"/>
    </source>
</evidence>
<dbReference type="EMBL" id="AMZH03000479">
    <property type="protein sequence ID" value="RRT83513.1"/>
    <property type="molecule type" value="Genomic_DNA"/>
</dbReference>
<comment type="caution">
    <text evidence="10">The sequence shown here is derived from an EMBL/GenBank/DDBJ whole genome shotgun (WGS) entry which is preliminary data.</text>
</comment>
<evidence type="ECO:0000256" key="3">
    <source>
        <dbReference type="ARBA" id="ARBA00009352"/>
    </source>
</evidence>
<dbReference type="Pfam" id="PF16969">
    <property type="entry name" value="SRP68"/>
    <property type="match status" value="1"/>
</dbReference>
<dbReference type="InterPro" id="IPR026258">
    <property type="entry name" value="SRP68"/>
</dbReference>
<evidence type="ECO:0000256" key="4">
    <source>
        <dbReference type="ARBA" id="ARBA00022490"/>
    </source>
</evidence>
<dbReference type="GO" id="GO:0005047">
    <property type="term" value="F:signal recognition particle binding"/>
    <property type="evidence" value="ECO:0007669"/>
    <property type="project" value="InterPro"/>
</dbReference>
<evidence type="ECO:0000256" key="8">
    <source>
        <dbReference type="ARBA" id="ARBA00023274"/>
    </source>
</evidence>
<organism evidence="10 11">
    <name type="scientific">Ensete ventricosum</name>
    <name type="common">Abyssinian banana</name>
    <name type="synonym">Musa ensete</name>
    <dbReference type="NCBI Taxonomy" id="4639"/>
    <lineage>
        <taxon>Eukaryota</taxon>
        <taxon>Viridiplantae</taxon>
        <taxon>Streptophyta</taxon>
        <taxon>Embryophyta</taxon>
        <taxon>Tracheophyta</taxon>
        <taxon>Spermatophyta</taxon>
        <taxon>Magnoliopsida</taxon>
        <taxon>Liliopsida</taxon>
        <taxon>Zingiberales</taxon>
        <taxon>Musaceae</taxon>
        <taxon>Ensete</taxon>
    </lineage>
</organism>
<evidence type="ECO:0000256" key="7">
    <source>
        <dbReference type="ARBA" id="ARBA00023242"/>
    </source>
</evidence>
<dbReference type="PANTHER" id="PTHR12860:SF0">
    <property type="entry name" value="SIGNAL RECOGNITION PARTICLE SUBUNIT SRP68"/>
    <property type="match status" value="1"/>
</dbReference>